<dbReference type="InterPro" id="IPR038726">
    <property type="entry name" value="PDDEXK_AddAB-type"/>
</dbReference>
<reference evidence="2" key="1">
    <citation type="journal article" date="2020" name="Nature">
        <title>Giant virus diversity and host interactions through global metagenomics.</title>
        <authorList>
            <person name="Schulz F."/>
            <person name="Roux S."/>
            <person name="Paez-Espino D."/>
            <person name="Jungbluth S."/>
            <person name="Walsh D.A."/>
            <person name="Denef V.J."/>
            <person name="McMahon K.D."/>
            <person name="Konstantinidis K.T."/>
            <person name="Eloe-Fadrosh E.A."/>
            <person name="Kyrpides N.C."/>
            <person name="Woyke T."/>
        </authorList>
    </citation>
    <scope>NUCLEOTIDE SEQUENCE</scope>
    <source>
        <strain evidence="2">GVMAG-M-3300023174-46</strain>
    </source>
</reference>
<sequence>MAYPIAPLDGGTPLQPWMTLAIEHRHARDNDIHFDEPTHVYTVKGSSRGICSITQFLHQFFPHFDADATIRKMMKSKHWPQSKWYGMTAEQIKKAWNDNGKEASEAGTAMHLGIEMVMNRADSSVEPSVKETLEWQYFWNYWHIDKEIWEPWRTEWEVWDSELKLAGSIDMVYRNKKDGTFAIYDWKRAKEMKMENSFGTGFGPVNHLPDSNYWHYTLQLNMYRWILEKWYGVKISEMALVVLHPNNKNYKKYVLNRLEEEIEDMVESRRRAVEQGLGRVVVFDEKPDPISTWAGE</sequence>
<dbReference type="Gene3D" id="3.90.320.10">
    <property type="match status" value="1"/>
</dbReference>
<protein>
    <recommendedName>
        <fullName evidence="1">PD-(D/E)XK endonuclease-like domain-containing protein</fullName>
    </recommendedName>
</protein>
<dbReference type="Pfam" id="PF12705">
    <property type="entry name" value="PDDEXK_1"/>
    <property type="match status" value="1"/>
</dbReference>
<feature type="domain" description="PD-(D/E)XK endonuclease-like" evidence="1">
    <location>
        <begin position="138"/>
        <end position="277"/>
    </location>
</feature>
<proteinExistence type="predicted"/>
<accession>A0A6C0DNW6</accession>
<evidence type="ECO:0000313" key="2">
    <source>
        <dbReference type="EMBL" id="QHT18307.1"/>
    </source>
</evidence>
<evidence type="ECO:0000259" key="1">
    <source>
        <dbReference type="Pfam" id="PF12705"/>
    </source>
</evidence>
<dbReference type="AlphaFoldDB" id="A0A6C0DNW6"/>
<organism evidence="2">
    <name type="scientific">viral metagenome</name>
    <dbReference type="NCBI Taxonomy" id="1070528"/>
    <lineage>
        <taxon>unclassified sequences</taxon>
        <taxon>metagenomes</taxon>
        <taxon>organismal metagenomes</taxon>
    </lineage>
</organism>
<dbReference type="InterPro" id="IPR011604">
    <property type="entry name" value="PDDEXK-like_dom_sf"/>
</dbReference>
<dbReference type="EMBL" id="MN739654">
    <property type="protein sequence ID" value="QHT18307.1"/>
    <property type="molecule type" value="Genomic_DNA"/>
</dbReference>
<name>A0A6C0DNW6_9ZZZZ</name>